<dbReference type="AlphaFoldDB" id="A0A179GM98"/>
<accession>A0A179GM98</accession>
<evidence type="ECO:0000256" key="1">
    <source>
        <dbReference type="SAM" id="MobiDB-lite"/>
    </source>
</evidence>
<gene>
    <name evidence="2" type="ORF">VFPBJ_07148</name>
</gene>
<sequence>MAGGRGGYFARTLRHDTHINRMFRALPDSYIAFESRGTGRTARYGAQPGPTSCKLDGRGGLPAPTNGNRGAASPTRGTGACERSDPVTNQPGPEKAAVISSPAPRDGRVPGAR</sequence>
<protein>
    <submittedName>
        <fullName evidence="2">Uncharacterized protein</fullName>
    </submittedName>
</protein>
<dbReference type="EMBL" id="LSBH01000005">
    <property type="protein sequence ID" value="OAQ79027.1"/>
    <property type="molecule type" value="Genomic_DNA"/>
</dbReference>
<dbReference type="Proteomes" id="UP000078240">
    <property type="component" value="Unassembled WGS sequence"/>
</dbReference>
<feature type="region of interest" description="Disordered" evidence="1">
    <location>
        <begin position="38"/>
        <end position="113"/>
    </location>
</feature>
<name>A0A179GM98_PURLI</name>
<evidence type="ECO:0000313" key="2">
    <source>
        <dbReference type="EMBL" id="OAQ79027.1"/>
    </source>
</evidence>
<reference evidence="2 3" key="1">
    <citation type="submission" date="2016-01" db="EMBL/GenBank/DDBJ databases">
        <title>Biosynthesis of antibiotic leucinostatins and their inhibition on Phytophthora in bio-control Purpureocillium lilacinum.</title>
        <authorList>
            <person name="Wang G."/>
            <person name="Liu Z."/>
            <person name="Lin R."/>
            <person name="Li E."/>
            <person name="Mao Z."/>
            <person name="Ling J."/>
            <person name="Yin W."/>
            <person name="Xie B."/>
        </authorList>
    </citation>
    <scope>NUCLEOTIDE SEQUENCE [LARGE SCALE GENOMIC DNA]</scope>
    <source>
        <strain evidence="2">PLBJ-1</strain>
    </source>
</reference>
<proteinExistence type="predicted"/>
<organism evidence="2 3">
    <name type="scientific">Purpureocillium lilacinum</name>
    <name type="common">Paecilomyces lilacinus</name>
    <dbReference type="NCBI Taxonomy" id="33203"/>
    <lineage>
        <taxon>Eukaryota</taxon>
        <taxon>Fungi</taxon>
        <taxon>Dikarya</taxon>
        <taxon>Ascomycota</taxon>
        <taxon>Pezizomycotina</taxon>
        <taxon>Sordariomycetes</taxon>
        <taxon>Hypocreomycetidae</taxon>
        <taxon>Hypocreales</taxon>
        <taxon>Ophiocordycipitaceae</taxon>
        <taxon>Purpureocillium</taxon>
    </lineage>
</organism>
<evidence type="ECO:0000313" key="3">
    <source>
        <dbReference type="Proteomes" id="UP000078240"/>
    </source>
</evidence>
<comment type="caution">
    <text evidence="2">The sequence shown here is derived from an EMBL/GenBank/DDBJ whole genome shotgun (WGS) entry which is preliminary data.</text>
</comment>